<evidence type="ECO:0000256" key="4">
    <source>
        <dbReference type="PROSITE-ProRule" id="PRU00335"/>
    </source>
</evidence>
<organism evidence="6 7">
    <name type="scientific">Cryobacterium arcticum</name>
    <dbReference type="NCBI Taxonomy" id="670052"/>
    <lineage>
        <taxon>Bacteria</taxon>
        <taxon>Bacillati</taxon>
        <taxon>Actinomycetota</taxon>
        <taxon>Actinomycetes</taxon>
        <taxon>Micrococcales</taxon>
        <taxon>Microbacteriaceae</taxon>
        <taxon>Cryobacterium</taxon>
    </lineage>
</organism>
<dbReference type="EMBL" id="CP016282">
    <property type="protein sequence ID" value="ANP71737.1"/>
    <property type="molecule type" value="Genomic_DNA"/>
</dbReference>
<dbReference type="PANTHER" id="PTHR30055">
    <property type="entry name" value="HTH-TYPE TRANSCRIPTIONAL REGULATOR RUTR"/>
    <property type="match status" value="1"/>
</dbReference>
<dbReference type="Pfam" id="PF00440">
    <property type="entry name" value="TetR_N"/>
    <property type="match status" value="1"/>
</dbReference>
<feature type="DNA-binding region" description="H-T-H motif" evidence="4">
    <location>
        <begin position="57"/>
        <end position="76"/>
    </location>
</feature>
<evidence type="ECO:0000259" key="5">
    <source>
        <dbReference type="PROSITE" id="PS50977"/>
    </source>
</evidence>
<dbReference type="Proteomes" id="UP000092582">
    <property type="component" value="Chromosome 1"/>
</dbReference>
<dbReference type="Pfam" id="PF16859">
    <property type="entry name" value="TetR_C_11"/>
    <property type="match status" value="1"/>
</dbReference>
<dbReference type="SUPFAM" id="SSF46689">
    <property type="entry name" value="Homeodomain-like"/>
    <property type="match status" value="1"/>
</dbReference>
<keyword evidence="3" id="KW-0804">Transcription</keyword>
<dbReference type="Gene3D" id="1.10.10.60">
    <property type="entry name" value="Homeodomain-like"/>
    <property type="match status" value="1"/>
</dbReference>
<proteinExistence type="predicted"/>
<accession>A0A1B1BGN6</accession>
<dbReference type="KEGG" id="cart:PA27867_0770"/>
<dbReference type="InterPro" id="IPR009057">
    <property type="entry name" value="Homeodomain-like_sf"/>
</dbReference>
<dbReference type="PRINTS" id="PR00455">
    <property type="entry name" value="HTHTETR"/>
</dbReference>
<evidence type="ECO:0000313" key="7">
    <source>
        <dbReference type="Proteomes" id="UP000092582"/>
    </source>
</evidence>
<name>A0A1B1BGN6_9MICO</name>
<reference evidence="6 7" key="1">
    <citation type="submission" date="2016-06" db="EMBL/GenBank/DDBJ databases">
        <title>Genome sequencing of Cryobacterium arcticum PAMC 27867.</title>
        <authorList>
            <person name="Lee J."/>
            <person name="Kim O.-S."/>
        </authorList>
    </citation>
    <scope>NUCLEOTIDE SEQUENCE [LARGE SCALE GENOMIC DNA]</scope>
    <source>
        <strain evidence="6 7">PAMC 27867</strain>
    </source>
</reference>
<dbReference type="InterPro" id="IPR023772">
    <property type="entry name" value="DNA-bd_HTH_TetR-type_CS"/>
</dbReference>
<dbReference type="PANTHER" id="PTHR30055:SF148">
    <property type="entry name" value="TETR-FAMILY TRANSCRIPTIONAL REGULATOR"/>
    <property type="match status" value="1"/>
</dbReference>
<dbReference type="InterPro" id="IPR001647">
    <property type="entry name" value="HTH_TetR"/>
</dbReference>
<keyword evidence="2 4" id="KW-0238">DNA-binding</keyword>
<gene>
    <name evidence="6" type="ORF">PA27867_0770</name>
</gene>
<dbReference type="GO" id="GO:0000976">
    <property type="term" value="F:transcription cis-regulatory region binding"/>
    <property type="evidence" value="ECO:0007669"/>
    <property type="project" value="TreeGrafter"/>
</dbReference>
<dbReference type="PROSITE" id="PS01081">
    <property type="entry name" value="HTH_TETR_1"/>
    <property type="match status" value="1"/>
</dbReference>
<dbReference type="InterPro" id="IPR050109">
    <property type="entry name" value="HTH-type_TetR-like_transc_reg"/>
</dbReference>
<protein>
    <submittedName>
        <fullName evidence="6">TetR family transcriptional regulator</fullName>
    </submittedName>
</protein>
<keyword evidence="1" id="KW-0805">Transcription regulation</keyword>
<dbReference type="InterPro" id="IPR036271">
    <property type="entry name" value="Tet_transcr_reg_TetR-rel_C_sf"/>
</dbReference>
<dbReference type="GO" id="GO:0003700">
    <property type="term" value="F:DNA-binding transcription factor activity"/>
    <property type="evidence" value="ECO:0007669"/>
    <property type="project" value="TreeGrafter"/>
</dbReference>
<dbReference type="STRING" id="670052.PA27867_0770"/>
<evidence type="ECO:0000256" key="1">
    <source>
        <dbReference type="ARBA" id="ARBA00023015"/>
    </source>
</evidence>
<feature type="domain" description="HTH tetR-type" evidence="5">
    <location>
        <begin position="34"/>
        <end position="94"/>
    </location>
</feature>
<dbReference type="SUPFAM" id="SSF48498">
    <property type="entry name" value="Tetracyclin repressor-like, C-terminal domain"/>
    <property type="match status" value="1"/>
</dbReference>
<evidence type="ECO:0000256" key="2">
    <source>
        <dbReference type="ARBA" id="ARBA00023125"/>
    </source>
</evidence>
<evidence type="ECO:0000313" key="6">
    <source>
        <dbReference type="EMBL" id="ANP71737.1"/>
    </source>
</evidence>
<dbReference type="PATRIC" id="fig|670052.7.peg.795"/>
<sequence length="234" mass="25153">MEIAAMTQVEPGSLESAVVETTVVETKLGRKRDHTRDPEILAAALEVLAETGFDGMTIDMVATRAKAGKATLYRRWPSKNELVIDAVACMKQADLDQSRLPDTGTLRGDLVAMIKPRTIDDAVKKMQIMAGVMSMISATPDLADAANDALIKPRAAANRFLIQRAIDRGEVDSGCDIDALCLVTPAMATYRTLIERKPVDRDFLISLIDGVLLPALGLRGGDPARRGKVAPPAS</sequence>
<dbReference type="Gene3D" id="1.10.357.10">
    <property type="entry name" value="Tetracycline Repressor, domain 2"/>
    <property type="match status" value="1"/>
</dbReference>
<evidence type="ECO:0000256" key="3">
    <source>
        <dbReference type="ARBA" id="ARBA00023163"/>
    </source>
</evidence>
<keyword evidence="7" id="KW-1185">Reference proteome</keyword>
<dbReference type="InterPro" id="IPR011075">
    <property type="entry name" value="TetR_C"/>
</dbReference>
<dbReference type="PROSITE" id="PS50977">
    <property type="entry name" value="HTH_TETR_2"/>
    <property type="match status" value="1"/>
</dbReference>
<dbReference type="AlphaFoldDB" id="A0A1B1BGN6"/>